<dbReference type="EMBL" id="JACEFO010002381">
    <property type="protein sequence ID" value="KAF8662255.1"/>
    <property type="molecule type" value="Genomic_DNA"/>
</dbReference>
<dbReference type="AlphaFoldDB" id="A0A835E0X3"/>
<evidence type="ECO:0000313" key="2">
    <source>
        <dbReference type="EMBL" id="KAF8662255.1"/>
    </source>
</evidence>
<keyword evidence="3" id="KW-1185">Reference proteome</keyword>
<organism evidence="2 3">
    <name type="scientific">Digitaria exilis</name>
    <dbReference type="NCBI Taxonomy" id="1010633"/>
    <lineage>
        <taxon>Eukaryota</taxon>
        <taxon>Viridiplantae</taxon>
        <taxon>Streptophyta</taxon>
        <taxon>Embryophyta</taxon>
        <taxon>Tracheophyta</taxon>
        <taxon>Spermatophyta</taxon>
        <taxon>Magnoliopsida</taxon>
        <taxon>Liliopsida</taxon>
        <taxon>Poales</taxon>
        <taxon>Poaceae</taxon>
        <taxon>PACMAD clade</taxon>
        <taxon>Panicoideae</taxon>
        <taxon>Panicodae</taxon>
        <taxon>Paniceae</taxon>
        <taxon>Anthephorinae</taxon>
        <taxon>Digitaria</taxon>
    </lineage>
</organism>
<dbReference type="PANTHER" id="PTHR36480">
    <property type="entry name" value="OS06G0118900 PROTEIN-RELATED"/>
    <property type="match status" value="1"/>
</dbReference>
<protein>
    <recommendedName>
        <fullName evidence="4">Late embryogenesis abundant protein LEA-2 subgroup domain-containing protein</fullName>
    </recommendedName>
</protein>
<gene>
    <name evidence="2" type="ORF">HU200_056457</name>
</gene>
<keyword evidence="1" id="KW-0812">Transmembrane</keyword>
<evidence type="ECO:0000256" key="1">
    <source>
        <dbReference type="SAM" id="Phobius"/>
    </source>
</evidence>
<keyword evidence="1" id="KW-0472">Membrane</keyword>
<feature type="transmembrane region" description="Helical" evidence="1">
    <location>
        <begin position="26"/>
        <end position="48"/>
    </location>
</feature>
<dbReference type="PANTHER" id="PTHR36480:SF10">
    <property type="entry name" value="LATE EMBRYOGENESIS ABUNDANT PROTEIN LEA-2 SUBGROUP DOMAIN-CONTAINING PROTEIN"/>
    <property type="match status" value="1"/>
</dbReference>
<evidence type="ECO:0008006" key="4">
    <source>
        <dbReference type="Google" id="ProtNLM"/>
    </source>
</evidence>
<accession>A0A835E0X3</accession>
<dbReference type="Proteomes" id="UP000636709">
    <property type="component" value="Unassembled WGS sequence"/>
</dbReference>
<proteinExistence type="predicted"/>
<sequence>MTTAGGEGEGGGEKSTFQRCLDATRYTVAAAVTFLMVVVIVSAVKVVLRPESLRFSVAGGSIVSSARPLVVKEETIALELILRAENPSNRARMYYVNITAYLFDKNTSASASPTPEDDSIFYFKPDDIDVPQQEAVHSFVTMDLMKRTTEVDSWVALKLTKDQVNRPYFDMLYNGSRISDTTLRLDGQLVTEVNYEFNKTRPMTSYYCEQLLVGGDPGGLSYMQDVICKHDAGWA</sequence>
<name>A0A835E0X3_9POAL</name>
<dbReference type="OrthoDB" id="657467at2759"/>
<comment type="caution">
    <text evidence="2">The sequence shown here is derived from an EMBL/GenBank/DDBJ whole genome shotgun (WGS) entry which is preliminary data.</text>
</comment>
<evidence type="ECO:0000313" key="3">
    <source>
        <dbReference type="Proteomes" id="UP000636709"/>
    </source>
</evidence>
<keyword evidence="1" id="KW-1133">Transmembrane helix</keyword>
<reference evidence="2" key="1">
    <citation type="submission" date="2020-07" db="EMBL/GenBank/DDBJ databases">
        <title>Genome sequence and genetic diversity analysis of an under-domesticated orphan crop, white fonio (Digitaria exilis).</title>
        <authorList>
            <person name="Bennetzen J.L."/>
            <person name="Chen S."/>
            <person name="Ma X."/>
            <person name="Wang X."/>
            <person name="Yssel A.E.J."/>
            <person name="Chaluvadi S.R."/>
            <person name="Johnson M."/>
            <person name="Gangashetty P."/>
            <person name="Hamidou F."/>
            <person name="Sanogo M.D."/>
            <person name="Zwaenepoel A."/>
            <person name="Wallace J."/>
            <person name="Van De Peer Y."/>
            <person name="Van Deynze A."/>
        </authorList>
    </citation>
    <scope>NUCLEOTIDE SEQUENCE</scope>
    <source>
        <tissue evidence="2">Leaves</tissue>
    </source>
</reference>